<evidence type="ECO:0000259" key="5">
    <source>
        <dbReference type="PROSITE" id="PS51184"/>
    </source>
</evidence>
<comment type="cofactor">
    <cofactor evidence="3">
        <name>Fe(2+)</name>
        <dbReference type="ChEBI" id="CHEBI:29033"/>
    </cofactor>
    <text evidence="3">Binds 1 Fe(2+) ion per subunit.</text>
</comment>
<evidence type="ECO:0000313" key="6">
    <source>
        <dbReference type="EMBL" id="KAK3250407.1"/>
    </source>
</evidence>
<protein>
    <recommendedName>
        <fullName evidence="3">Bifunctional lysine-specific demethylase and histidyl-hydroxylase</fullName>
        <ecNumber evidence="3">1.14.11.-</ecNumber>
    </recommendedName>
</protein>
<dbReference type="AlphaFoldDB" id="A0AAE0CAP9"/>
<comment type="caution">
    <text evidence="6">The sequence shown here is derived from an EMBL/GenBank/DDBJ whole genome shotgun (WGS) entry which is preliminary data.</text>
</comment>
<comment type="similarity">
    <text evidence="3">Belongs to the ROX family.</text>
</comment>
<accession>A0AAE0CAP9</accession>
<keyword evidence="3" id="KW-0804">Transcription</keyword>
<name>A0AAE0CAP9_9CHLO</name>
<keyword evidence="7" id="KW-1185">Reference proteome</keyword>
<feature type="signal peptide" evidence="4">
    <location>
        <begin position="1"/>
        <end position="20"/>
    </location>
</feature>
<keyword evidence="3" id="KW-0805">Transcription regulation</keyword>
<dbReference type="GO" id="GO:0005506">
    <property type="term" value="F:iron ion binding"/>
    <property type="evidence" value="ECO:0007669"/>
    <property type="project" value="UniProtKB-UniRule"/>
</dbReference>
<dbReference type="GO" id="GO:0005730">
    <property type="term" value="C:nucleolus"/>
    <property type="evidence" value="ECO:0007669"/>
    <property type="project" value="TreeGrafter"/>
</dbReference>
<feature type="chain" id="PRO_5042076296" description="Bifunctional lysine-specific demethylase and histidyl-hydroxylase" evidence="4">
    <location>
        <begin position="21"/>
        <end position="503"/>
    </location>
</feature>
<evidence type="ECO:0000256" key="3">
    <source>
        <dbReference type="RuleBase" id="RU366061"/>
    </source>
</evidence>
<dbReference type="Gene3D" id="2.60.120.650">
    <property type="entry name" value="Cupin"/>
    <property type="match status" value="1"/>
</dbReference>
<evidence type="ECO:0000256" key="2">
    <source>
        <dbReference type="ARBA" id="ARBA00023004"/>
    </source>
</evidence>
<evidence type="ECO:0000313" key="7">
    <source>
        <dbReference type="Proteomes" id="UP001190700"/>
    </source>
</evidence>
<dbReference type="GO" id="GO:0051864">
    <property type="term" value="F:histone H3K36 demethylase activity"/>
    <property type="evidence" value="ECO:0007669"/>
    <property type="project" value="TreeGrafter"/>
</dbReference>
<keyword evidence="1 3" id="KW-0479">Metal-binding</keyword>
<keyword evidence="4" id="KW-0732">Signal</keyword>
<proteinExistence type="inferred from homology"/>
<dbReference type="PANTHER" id="PTHR13096">
    <property type="entry name" value="MINA53 MYC INDUCED NUCLEAR ANTIGEN"/>
    <property type="match status" value="1"/>
</dbReference>
<reference evidence="6 7" key="1">
    <citation type="journal article" date="2015" name="Genome Biol. Evol.">
        <title>Comparative Genomics of a Bacterivorous Green Alga Reveals Evolutionary Causalities and Consequences of Phago-Mixotrophic Mode of Nutrition.</title>
        <authorList>
            <person name="Burns J.A."/>
            <person name="Paasch A."/>
            <person name="Narechania A."/>
            <person name="Kim E."/>
        </authorList>
    </citation>
    <scope>NUCLEOTIDE SEQUENCE [LARGE SCALE GENOMIC DNA]</scope>
    <source>
        <strain evidence="6 7">PLY_AMNH</strain>
    </source>
</reference>
<dbReference type="GO" id="GO:0032453">
    <property type="term" value="F:histone H3K4 demethylase activity"/>
    <property type="evidence" value="ECO:0007669"/>
    <property type="project" value="TreeGrafter"/>
</dbReference>
<comment type="subcellular location">
    <subcellularLocation>
        <location evidence="3">Nucleus</location>
    </subcellularLocation>
</comment>
<dbReference type="Proteomes" id="UP001190700">
    <property type="component" value="Unassembled WGS sequence"/>
</dbReference>
<organism evidence="6 7">
    <name type="scientific">Cymbomonas tetramitiformis</name>
    <dbReference type="NCBI Taxonomy" id="36881"/>
    <lineage>
        <taxon>Eukaryota</taxon>
        <taxon>Viridiplantae</taxon>
        <taxon>Chlorophyta</taxon>
        <taxon>Pyramimonadophyceae</taxon>
        <taxon>Pyramimonadales</taxon>
        <taxon>Pyramimonadaceae</taxon>
        <taxon>Cymbomonas</taxon>
    </lineage>
</organism>
<dbReference type="PANTHER" id="PTHR13096:SF9">
    <property type="entry name" value="BIFUNCTIONAL LYSINE-SPECIFIC DEMETHYLASE AND HISTIDYL-HYDROXYLASE"/>
    <property type="match status" value="1"/>
</dbReference>
<evidence type="ECO:0000256" key="1">
    <source>
        <dbReference type="ARBA" id="ARBA00022723"/>
    </source>
</evidence>
<dbReference type="EMBL" id="LGRX02026734">
    <property type="protein sequence ID" value="KAK3250407.1"/>
    <property type="molecule type" value="Genomic_DNA"/>
</dbReference>
<dbReference type="SUPFAM" id="SSF51197">
    <property type="entry name" value="Clavaminate synthase-like"/>
    <property type="match status" value="1"/>
</dbReference>
<sequence>MKKSACVHFFLAGCLQLVSSGPETFFNILLGGTKACVRDFVSQNFEQKPLLIGYTNRSERNRKQWADQYSDLLSIPIVSDIVDQNSTVFDVGEQRKPLRYGHGYDLFLGRSREQADGEKWTEVVPANQLAADGRSLVPGVVTKGLQRGFSLIMNKMEMRHRPVADVAVQLQAFFGAHANANLYITPQLGGDSTSENQGFEIHWDEMESFIVQIVGRKHWHVYQKMLDLPMPHQRIKPKAAEAGAVSLDIDLSPGDVLYLPRGWIHDARTINSGSLHLTLGVQMEKHTLAHLVHALADLVAEEKVPKNVMLQAISARKGSPRCFAVMHVLIQAVANKTAEWRASIPIGEPLLRTFQELDPEYSVEAELQRALGELADLVVEGQALPFAAKYVLQPRGANVVGPRDPHLPQKGPLADSLSAWASRVTESGAGAEEQLQSQQRLMAATKTMQGAVSTPSRSKEVIKSIQDGHETWLQLLRKAMMQSLSHHGQDTNVGGNAAEELRH</sequence>
<evidence type="ECO:0000256" key="4">
    <source>
        <dbReference type="SAM" id="SignalP"/>
    </source>
</evidence>
<dbReference type="PROSITE" id="PS51184">
    <property type="entry name" value="JMJC"/>
    <property type="match status" value="1"/>
</dbReference>
<dbReference type="InterPro" id="IPR039994">
    <property type="entry name" value="NO66-like"/>
</dbReference>
<gene>
    <name evidence="6" type="ORF">CYMTET_40209</name>
</gene>
<keyword evidence="2 3" id="KW-0408">Iron</keyword>
<keyword evidence="3" id="KW-0539">Nucleus</keyword>
<keyword evidence="3" id="KW-0223">Dioxygenase</keyword>
<dbReference type="EC" id="1.14.11.-" evidence="3"/>
<feature type="domain" description="JmjC" evidence="5">
    <location>
        <begin position="141"/>
        <end position="298"/>
    </location>
</feature>
<dbReference type="Pfam" id="PF08007">
    <property type="entry name" value="JmjC_2"/>
    <property type="match status" value="1"/>
</dbReference>
<comment type="function">
    <text evidence="3">Oxygenase that can act as both a histone lysine demethylase and a ribosomal histidine hydroxylase.</text>
</comment>
<dbReference type="InterPro" id="IPR003347">
    <property type="entry name" value="JmjC_dom"/>
</dbReference>
<keyword evidence="3" id="KW-0560">Oxidoreductase</keyword>